<keyword evidence="3" id="KW-1185">Reference proteome</keyword>
<dbReference type="Proteomes" id="UP000002727">
    <property type="component" value="Chromosome"/>
</dbReference>
<dbReference type="eggNOG" id="arCOG05079">
    <property type="taxonomic scope" value="Archaea"/>
</dbReference>
<proteinExistence type="predicted"/>
<dbReference type="RefSeq" id="WP_012572269.1">
    <property type="nucleotide sequence ID" value="NC_011529.1"/>
</dbReference>
<dbReference type="Pfam" id="PF04458">
    <property type="entry name" value="DUF505"/>
    <property type="match status" value="1"/>
</dbReference>
<organism evidence="2 3">
    <name type="scientific">Thermococcus onnurineus (strain NA1)</name>
    <dbReference type="NCBI Taxonomy" id="523850"/>
    <lineage>
        <taxon>Archaea</taxon>
        <taxon>Methanobacteriati</taxon>
        <taxon>Methanobacteriota</taxon>
        <taxon>Thermococci</taxon>
        <taxon>Thermococcales</taxon>
        <taxon>Thermococcaceae</taxon>
        <taxon>Thermococcus</taxon>
    </lineage>
</organism>
<dbReference type="AlphaFoldDB" id="B6YXI4"/>
<dbReference type="GeneID" id="32154339"/>
<accession>B6YXI4</accession>
<name>B6YXI4_THEON</name>
<reference evidence="2 3" key="1">
    <citation type="journal article" date="2008" name="J. Bacteriol.">
        <title>The complete genome sequence of Thermococcus onnurineus NA1 reveals a mixed heterotrophic and carboxydotrophic metabolism.</title>
        <authorList>
            <person name="Lee H.S."/>
            <person name="Kang S.G."/>
            <person name="Bae S.S."/>
            <person name="Lim J.K."/>
            <person name="Cho Y."/>
            <person name="Kim Y.J."/>
            <person name="Jeon J.H."/>
            <person name="Cha S.S."/>
            <person name="Kwon K.K."/>
            <person name="Kim H.T."/>
            <person name="Park C.J."/>
            <person name="Lee H.W."/>
            <person name="Kim S.I."/>
            <person name="Chun J."/>
            <person name="Colwell R.R."/>
            <person name="Kim S.J."/>
            <person name="Lee J.H."/>
        </authorList>
    </citation>
    <scope>NUCLEOTIDE SEQUENCE [LARGE SCALE GENOMIC DNA]</scope>
    <source>
        <strain evidence="2 3">NA1</strain>
    </source>
</reference>
<dbReference type="InterPro" id="IPR007548">
    <property type="entry name" value="DUF505"/>
</dbReference>
<feature type="region of interest" description="Disordered" evidence="1">
    <location>
        <begin position="126"/>
        <end position="156"/>
    </location>
</feature>
<gene>
    <name evidence="2" type="ordered locus">TON_1974</name>
</gene>
<dbReference type="EMBL" id="CP000855">
    <property type="protein sequence ID" value="ACJ16797.1"/>
    <property type="molecule type" value="Genomic_DNA"/>
</dbReference>
<dbReference type="HOGENOM" id="CLU_1500354_0_0_2"/>
<evidence type="ECO:0000313" key="3">
    <source>
        <dbReference type="Proteomes" id="UP000002727"/>
    </source>
</evidence>
<dbReference type="KEGG" id="ton:TON_1974"/>
<dbReference type="STRING" id="523850.TON_1974"/>
<sequence length="179" mass="20371">MKLLRERQLADENSVNDLSRELLQIYRESHPIVYLTPEIVSFLRGMPKIGTLDELVNYKNSKLYEDNLVNALQATRLLLISPATESGRAFTTTPADKLALRAASMIPVFAGTIILRKEDFEALKAGKRSEGSDAQASPMRKESPNSVRPSWRPTRPWEGLRRRYCPFTCLQTSSKFSRR</sequence>
<protein>
    <submittedName>
        <fullName evidence="2">Uncharacterized protein</fullName>
    </submittedName>
</protein>
<evidence type="ECO:0000313" key="2">
    <source>
        <dbReference type="EMBL" id="ACJ16797.1"/>
    </source>
</evidence>
<evidence type="ECO:0000256" key="1">
    <source>
        <dbReference type="SAM" id="MobiDB-lite"/>
    </source>
</evidence>